<evidence type="ECO:0000313" key="3">
    <source>
        <dbReference type="Proteomes" id="UP000092154"/>
    </source>
</evidence>
<dbReference type="InParanoid" id="A0A1B7MY62"/>
<gene>
    <name evidence="2" type="ORF">K503DRAFT_771458</name>
</gene>
<dbReference type="Proteomes" id="UP000092154">
    <property type="component" value="Unassembled WGS sequence"/>
</dbReference>
<organism evidence="2 3">
    <name type="scientific">Rhizopogon vinicolor AM-OR11-026</name>
    <dbReference type="NCBI Taxonomy" id="1314800"/>
    <lineage>
        <taxon>Eukaryota</taxon>
        <taxon>Fungi</taxon>
        <taxon>Dikarya</taxon>
        <taxon>Basidiomycota</taxon>
        <taxon>Agaricomycotina</taxon>
        <taxon>Agaricomycetes</taxon>
        <taxon>Agaricomycetidae</taxon>
        <taxon>Boletales</taxon>
        <taxon>Suillineae</taxon>
        <taxon>Rhizopogonaceae</taxon>
        <taxon>Rhizopogon</taxon>
    </lineage>
</organism>
<feature type="non-terminal residue" evidence="2">
    <location>
        <position position="67"/>
    </location>
</feature>
<reference evidence="2 3" key="1">
    <citation type="submission" date="2016-06" db="EMBL/GenBank/DDBJ databases">
        <title>Comparative genomics of the ectomycorrhizal sister species Rhizopogon vinicolor and Rhizopogon vesiculosus (Basidiomycota: Boletales) reveals a divergence of the mating type B locus.</title>
        <authorList>
            <consortium name="DOE Joint Genome Institute"/>
            <person name="Mujic A.B."/>
            <person name="Kuo A."/>
            <person name="Tritt A."/>
            <person name="Lipzen A."/>
            <person name="Chen C."/>
            <person name="Johnson J."/>
            <person name="Sharma A."/>
            <person name="Barry K."/>
            <person name="Grigoriev I.V."/>
            <person name="Spatafora J.W."/>
        </authorList>
    </citation>
    <scope>NUCLEOTIDE SEQUENCE [LARGE SCALE GENOMIC DNA]</scope>
    <source>
        <strain evidence="2 3">AM-OR11-026</strain>
    </source>
</reference>
<accession>A0A1B7MY62</accession>
<evidence type="ECO:0000256" key="1">
    <source>
        <dbReference type="SAM" id="MobiDB-lite"/>
    </source>
</evidence>
<feature type="region of interest" description="Disordered" evidence="1">
    <location>
        <begin position="18"/>
        <end position="67"/>
    </location>
</feature>
<sequence>MSDVDIVHHLKDHYDQEEYGLSAPGSDGDILLSPSSSSSGRLGNDFPTEVPRPSDETCDSSSTFMYP</sequence>
<proteinExistence type="predicted"/>
<keyword evidence="3" id="KW-1185">Reference proteome</keyword>
<evidence type="ECO:0000313" key="2">
    <source>
        <dbReference type="EMBL" id="OAX37491.1"/>
    </source>
</evidence>
<dbReference type="EMBL" id="KV448349">
    <property type="protein sequence ID" value="OAX37491.1"/>
    <property type="molecule type" value="Genomic_DNA"/>
</dbReference>
<name>A0A1B7MY62_9AGAM</name>
<feature type="compositionally biased region" description="Low complexity" evidence="1">
    <location>
        <begin position="25"/>
        <end position="45"/>
    </location>
</feature>
<protein>
    <submittedName>
        <fullName evidence="2">Uncharacterized protein</fullName>
    </submittedName>
</protein>
<dbReference type="AlphaFoldDB" id="A0A1B7MY62"/>